<proteinExistence type="predicted"/>
<dbReference type="RefSeq" id="WP_183625582.1">
    <property type="nucleotide sequence ID" value="NZ_JACIDX010000008.1"/>
</dbReference>
<reference evidence="1 2" key="1">
    <citation type="submission" date="2020-08" db="EMBL/GenBank/DDBJ databases">
        <title>Genomic Encyclopedia of Type Strains, Phase IV (KMG-IV): sequencing the most valuable type-strain genomes for metagenomic binning, comparative biology and taxonomic classification.</title>
        <authorList>
            <person name="Goeker M."/>
        </authorList>
    </citation>
    <scope>NUCLEOTIDE SEQUENCE [LARGE SCALE GENOMIC DNA]</scope>
    <source>
        <strain evidence="1 2">DSM 27057</strain>
    </source>
</reference>
<dbReference type="AlphaFoldDB" id="A0A7W6CEZ8"/>
<name>A0A7W6CEZ8_9SPHN</name>
<evidence type="ECO:0000313" key="2">
    <source>
        <dbReference type="Proteomes" id="UP000548867"/>
    </source>
</evidence>
<keyword evidence="2" id="KW-1185">Reference proteome</keyword>
<dbReference type="Proteomes" id="UP000548867">
    <property type="component" value="Unassembled WGS sequence"/>
</dbReference>
<dbReference type="EMBL" id="JACIDX010000008">
    <property type="protein sequence ID" value="MBB3955336.1"/>
    <property type="molecule type" value="Genomic_DNA"/>
</dbReference>
<evidence type="ECO:0000313" key="1">
    <source>
        <dbReference type="EMBL" id="MBB3955336.1"/>
    </source>
</evidence>
<organism evidence="1 2">
    <name type="scientific">Novosphingobium sediminicola</name>
    <dbReference type="NCBI Taxonomy" id="563162"/>
    <lineage>
        <taxon>Bacteria</taxon>
        <taxon>Pseudomonadati</taxon>
        <taxon>Pseudomonadota</taxon>
        <taxon>Alphaproteobacteria</taxon>
        <taxon>Sphingomonadales</taxon>
        <taxon>Sphingomonadaceae</taxon>
        <taxon>Novosphingobium</taxon>
    </lineage>
</organism>
<protein>
    <recommendedName>
        <fullName evidence="3">Polyhydroxyalkanoic acid system protein</fullName>
    </recommendedName>
</protein>
<sequence>MDIAIPHSLGRVEAKRRIEVGLPKLAAHIPGGGSLASEWAGDYVLNMTITALGSRIPVSLTIEEDRLSGSLEVPALMRMMQGQVAEFVKLSAGKMLDKP</sequence>
<comment type="caution">
    <text evidence="1">The sequence shown here is derived from an EMBL/GenBank/DDBJ whole genome shotgun (WGS) entry which is preliminary data.</text>
</comment>
<gene>
    <name evidence="1" type="ORF">GGR38_002290</name>
</gene>
<accession>A0A7W6CEZ8</accession>
<evidence type="ECO:0008006" key="3">
    <source>
        <dbReference type="Google" id="ProtNLM"/>
    </source>
</evidence>